<name>A0A0E0ECN0_9ORYZ</name>
<protein>
    <submittedName>
        <fullName evidence="2">Uncharacterized protein</fullName>
    </submittedName>
</protein>
<feature type="compositionally biased region" description="Polar residues" evidence="1">
    <location>
        <begin position="214"/>
        <end position="232"/>
    </location>
</feature>
<sequence>MRRGNVLSSGGRGSPTGRRTPCAADQFTFPQLPSRAAGSGGSSAMSLPFFHFPLSSSPPGHTESGGGFPGMDQAGAGIEPLGTMLANQSNGNSKHQLIFLWKIIREELRDGGDHALQGEEALDEALGEERVNDLLAAVVADAEGELQRERADAGVGGAEQGDEPGELAARVELVHERAADGGHKPVQRRSSAGEAEADADADATSAPTARPISTGPTNTSLLKRTSTSTAAAQPSPKPGSPSFASTTANTPCRSGTRCSRGSNRSPPALAQPRGHAQRQHHREGQRRG</sequence>
<dbReference type="HOGENOM" id="CLU_967663_0_0_1"/>
<organism evidence="2">
    <name type="scientific">Oryza meridionalis</name>
    <dbReference type="NCBI Taxonomy" id="40149"/>
    <lineage>
        <taxon>Eukaryota</taxon>
        <taxon>Viridiplantae</taxon>
        <taxon>Streptophyta</taxon>
        <taxon>Embryophyta</taxon>
        <taxon>Tracheophyta</taxon>
        <taxon>Spermatophyta</taxon>
        <taxon>Magnoliopsida</taxon>
        <taxon>Liliopsida</taxon>
        <taxon>Poales</taxon>
        <taxon>Poaceae</taxon>
        <taxon>BOP clade</taxon>
        <taxon>Oryzoideae</taxon>
        <taxon>Oryzeae</taxon>
        <taxon>Oryzinae</taxon>
        <taxon>Oryza</taxon>
    </lineage>
</organism>
<feature type="compositionally biased region" description="Low complexity" evidence="1">
    <location>
        <begin position="202"/>
        <end position="211"/>
    </location>
</feature>
<keyword evidence="3" id="KW-1185">Reference proteome</keyword>
<feature type="region of interest" description="Disordered" evidence="1">
    <location>
        <begin position="1"/>
        <end position="24"/>
    </location>
</feature>
<feature type="region of interest" description="Disordered" evidence="1">
    <location>
        <begin position="176"/>
        <end position="288"/>
    </location>
</feature>
<reference evidence="2" key="1">
    <citation type="submission" date="2015-04" db="UniProtKB">
        <authorList>
            <consortium name="EnsemblPlants"/>
        </authorList>
    </citation>
    <scope>IDENTIFICATION</scope>
</reference>
<dbReference type="AlphaFoldDB" id="A0A0E0ECN0"/>
<dbReference type="Gramene" id="OMERI07G14400.1">
    <property type="protein sequence ID" value="OMERI07G14400.1"/>
    <property type="gene ID" value="OMERI07G14400"/>
</dbReference>
<evidence type="ECO:0000313" key="2">
    <source>
        <dbReference type="EnsemblPlants" id="OMERI07G14400.1"/>
    </source>
</evidence>
<accession>A0A0E0ECN0</accession>
<feature type="compositionally biased region" description="Polar residues" evidence="1">
    <location>
        <begin position="242"/>
        <end position="265"/>
    </location>
</feature>
<feature type="compositionally biased region" description="Basic residues" evidence="1">
    <location>
        <begin position="275"/>
        <end position="288"/>
    </location>
</feature>
<reference evidence="2" key="2">
    <citation type="submission" date="2018-05" db="EMBL/GenBank/DDBJ databases">
        <title>OmerRS3 (Oryza meridionalis Reference Sequence Version 3).</title>
        <authorList>
            <person name="Zhang J."/>
            <person name="Kudrna D."/>
            <person name="Lee S."/>
            <person name="Talag J."/>
            <person name="Welchert J."/>
            <person name="Wing R.A."/>
        </authorList>
    </citation>
    <scope>NUCLEOTIDE SEQUENCE [LARGE SCALE GENOMIC DNA]</scope>
    <source>
        <strain evidence="2">cv. OR44</strain>
    </source>
</reference>
<dbReference type="EnsemblPlants" id="OMERI07G14400.1">
    <property type="protein sequence ID" value="OMERI07G14400.1"/>
    <property type="gene ID" value="OMERI07G14400"/>
</dbReference>
<evidence type="ECO:0000313" key="3">
    <source>
        <dbReference type="Proteomes" id="UP000008021"/>
    </source>
</evidence>
<dbReference type="Proteomes" id="UP000008021">
    <property type="component" value="Chromosome 7"/>
</dbReference>
<evidence type="ECO:0000256" key="1">
    <source>
        <dbReference type="SAM" id="MobiDB-lite"/>
    </source>
</evidence>
<proteinExistence type="predicted"/>